<evidence type="ECO:0000256" key="1">
    <source>
        <dbReference type="SAM" id="Phobius"/>
    </source>
</evidence>
<dbReference type="EMBL" id="CAJOBG010007319">
    <property type="protein sequence ID" value="CAF4213412.1"/>
    <property type="molecule type" value="Genomic_DNA"/>
</dbReference>
<keyword evidence="1" id="KW-0472">Membrane</keyword>
<organism evidence="2 3">
    <name type="scientific">Rotaria magnacalcarata</name>
    <dbReference type="NCBI Taxonomy" id="392030"/>
    <lineage>
        <taxon>Eukaryota</taxon>
        <taxon>Metazoa</taxon>
        <taxon>Spiralia</taxon>
        <taxon>Gnathifera</taxon>
        <taxon>Rotifera</taxon>
        <taxon>Eurotatoria</taxon>
        <taxon>Bdelloidea</taxon>
        <taxon>Philodinida</taxon>
        <taxon>Philodinidae</taxon>
        <taxon>Rotaria</taxon>
    </lineage>
</organism>
<keyword evidence="1" id="KW-0812">Transmembrane</keyword>
<gene>
    <name evidence="2" type="ORF">OVN521_LOCUS27033</name>
</gene>
<protein>
    <submittedName>
        <fullName evidence="2">Uncharacterized protein</fullName>
    </submittedName>
</protein>
<keyword evidence="3" id="KW-1185">Reference proteome</keyword>
<sequence>STMVSSHELFSGTISDTVEQMEYNHGEQVDMKKSHFFSKHLLVGILLGALICGIVFATVLTLYLHESKELTSSTTTIQTVTVTTSGSQVISTAATTKRGG</sequence>
<feature type="non-terminal residue" evidence="2">
    <location>
        <position position="1"/>
    </location>
</feature>
<dbReference type="AlphaFoldDB" id="A0A820BWY2"/>
<reference evidence="2" key="1">
    <citation type="submission" date="2021-02" db="EMBL/GenBank/DDBJ databases">
        <authorList>
            <person name="Nowell W R."/>
        </authorList>
    </citation>
    <scope>NUCLEOTIDE SEQUENCE</scope>
</reference>
<feature type="transmembrane region" description="Helical" evidence="1">
    <location>
        <begin position="41"/>
        <end position="64"/>
    </location>
</feature>
<keyword evidence="1" id="KW-1133">Transmembrane helix</keyword>
<name>A0A820BWY2_9BILA</name>
<proteinExistence type="predicted"/>
<evidence type="ECO:0000313" key="3">
    <source>
        <dbReference type="Proteomes" id="UP000663866"/>
    </source>
</evidence>
<evidence type="ECO:0000313" key="2">
    <source>
        <dbReference type="EMBL" id="CAF4213412.1"/>
    </source>
</evidence>
<comment type="caution">
    <text evidence="2">The sequence shown here is derived from an EMBL/GenBank/DDBJ whole genome shotgun (WGS) entry which is preliminary data.</text>
</comment>
<accession>A0A820BWY2</accession>
<dbReference type="Proteomes" id="UP000663866">
    <property type="component" value="Unassembled WGS sequence"/>
</dbReference>